<gene>
    <name evidence="1" type="ORF">MUN53_07270</name>
</gene>
<dbReference type="RefSeq" id="WP_243324354.1">
    <property type="nucleotide sequence ID" value="NZ_JAKZMM010000014.1"/>
</dbReference>
<accession>A0ABT0C083</accession>
<reference evidence="1 2" key="1">
    <citation type="submission" date="2022-03" db="EMBL/GenBank/DDBJ databases">
        <title>Parabacteroides sp. nov. isolated from swine feces.</title>
        <authorList>
            <person name="Bak J.E."/>
        </authorList>
    </citation>
    <scope>NUCLEOTIDE SEQUENCE [LARGE SCALE GENOMIC DNA]</scope>
    <source>
        <strain evidence="1 2">AGMB00274</strain>
    </source>
</reference>
<sequence>MKQITYIILAAMLLLCGGFGYERLMADRDTDMNRKGELSDIAESVTAIPLKPINGKSLTDAHDIQKDGNDLFLICQGILYRFNRQGELVCQITQPEEIKVAGYLVHSLKKQLIVLGNVDDIYYYTFDGELLFKKKLRKDFNEEQLLSAVLYKGKIYTAERVIEKDTLHRTCVKQQVQVYDTCFQPLESHPIVEVSLTHPVLFPNLQSVRLCVSPDSGEMYAYSAPYQPEHLLRDSLFIHQTGGKEDIEEGEIPLFPVCMGSRYWMAANQDAEKTEQRYLFCWDRFENQAWQLNEGFTDDFFQTGSVAKLEPMDLYGQTYSFTKFGKSLETSFPEAADSTVVFIVEMKA</sequence>
<dbReference type="Proteomes" id="UP001165444">
    <property type="component" value="Unassembled WGS sequence"/>
</dbReference>
<organism evidence="1 2">
    <name type="scientific">Parabacteroides faecalis</name>
    <dbReference type="NCBI Taxonomy" id="2924040"/>
    <lineage>
        <taxon>Bacteria</taxon>
        <taxon>Pseudomonadati</taxon>
        <taxon>Bacteroidota</taxon>
        <taxon>Bacteroidia</taxon>
        <taxon>Bacteroidales</taxon>
        <taxon>Tannerellaceae</taxon>
        <taxon>Parabacteroides</taxon>
    </lineage>
</organism>
<evidence type="ECO:0000313" key="2">
    <source>
        <dbReference type="Proteomes" id="UP001165444"/>
    </source>
</evidence>
<keyword evidence="2" id="KW-1185">Reference proteome</keyword>
<proteinExistence type="predicted"/>
<dbReference type="EMBL" id="JAKZMM010000014">
    <property type="protein sequence ID" value="MCJ2380411.1"/>
    <property type="molecule type" value="Genomic_DNA"/>
</dbReference>
<comment type="caution">
    <text evidence="1">The sequence shown here is derived from an EMBL/GenBank/DDBJ whole genome shotgun (WGS) entry which is preliminary data.</text>
</comment>
<protein>
    <submittedName>
        <fullName evidence="1">6-bladed beta-propeller</fullName>
    </submittedName>
</protein>
<evidence type="ECO:0000313" key="1">
    <source>
        <dbReference type="EMBL" id="MCJ2380411.1"/>
    </source>
</evidence>
<name>A0ABT0C083_9BACT</name>